<reference evidence="2 3" key="1">
    <citation type="journal article" date="2011" name="Stand. Genomic Sci.">
        <title>Draft genome sequence of Caminibacter mediatlanticus strain TB-2, an epsilonproteobacterium isolated from a deep-sea hydrothermal vent.</title>
        <authorList>
            <person name="Giovannelli D."/>
            <person name="Ferriera S."/>
            <person name="Johnson J."/>
            <person name="Kravitz S."/>
            <person name="Perez-Rodriguez I."/>
            <person name="Ricci J."/>
            <person name="O'Brien C."/>
            <person name="Voordeckers J.W."/>
            <person name="Bini E."/>
            <person name="Vetriani C."/>
        </authorList>
    </citation>
    <scope>NUCLEOTIDE SEQUENCE [LARGE SCALE GENOMIC DNA]</scope>
    <source>
        <strain evidence="2 3">TB-2</strain>
    </source>
</reference>
<dbReference type="PANTHER" id="PTHR37166">
    <property type="entry name" value="PROTEIN FLAG"/>
    <property type="match status" value="1"/>
</dbReference>
<dbReference type="Pfam" id="PF03646">
    <property type="entry name" value="FlaG"/>
    <property type="match status" value="1"/>
</dbReference>
<evidence type="ECO:0000256" key="1">
    <source>
        <dbReference type="SAM" id="Coils"/>
    </source>
</evidence>
<dbReference type="Proteomes" id="UP000003288">
    <property type="component" value="Unassembled WGS sequence"/>
</dbReference>
<evidence type="ECO:0000313" key="3">
    <source>
        <dbReference type="Proteomes" id="UP000003288"/>
    </source>
</evidence>
<dbReference type="Gene3D" id="3.30.160.170">
    <property type="entry name" value="FlaG-like"/>
    <property type="match status" value="1"/>
</dbReference>
<organism evidence="2 3">
    <name type="scientific">Caminibacter mediatlanticus TB-2</name>
    <dbReference type="NCBI Taxonomy" id="391592"/>
    <lineage>
        <taxon>Bacteria</taxon>
        <taxon>Pseudomonadati</taxon>
        <taxon>Campylobacterota</taxon>
        <taxon>Epsilonproteobacteria</taxon>
        <taxon>Nautiliales</taxon>
        <taxon>Nautiliaceae</taxon>
        <taxon>Caminibacter</taxon>
    </lineage>
</organism>
<keyword evidence="2" id="KW-0282">Flagellum</keyword>
<gene>
    <name evidence="2" type="ORF">CMTB2_03253</name>
</gene>
<dbReference type="SUPFAM" id="SSF160214">
    <property type="entry name" value="FlaG-like"/>
    <property type="match status" value="1"/>
</dbReference>
<dbReference type="RefSeq" id="WP_007473484.1">
    <property type="nucleotide sequence ID" value="NZ_ABCJ01000001.1"/>
</dbReference>
<evidence type="ECO:0000313" key="2">
    <source>
        <dbReference type="EMBL" id="EDM24500.1"/>
    </source>
</evidence>
<feature type="coiled-coil region" evidence="1">
    <location>
        <begin position="14"/>
        <end position="59"/>
    </location>
</feature>
<dbReference type="InterPro" id="IPR005186">
    <property type="entry name" value="FlaG"/>
</dbReference>
<comment type="caution">
    <text evidence="2">The sequence shown here is derived from an EMBL/GenBank/DDBJ whole genome shotgun (WGS) entry which is preliminary data.</text>
</comment>
<accession>A0AAI9F372</accession>
<dbReference type="InterPro" id="IPR035924">
    <property type="entry name" value="FlaG-like_sf"/>
</dbReference>
<keyword evidence="2" id="KW-0966">Cell projection</keyword>
<dbReference type="EMBL" id="ABCJ01000001">
    <property type="protein sequence ID" value="EDM24500.1"/>
    <property type="molecule type" value="Genomic_DNA"/>
</dbReference>
<protein>
    <submittedName>
        <fullName evidence="2">Flagellar protein FlaG</fullName>
    </submittedName>
</protein>
<proteinExistence type="predicted"/>
<keyword evidence="1" id="KW-0175">Coiled coil</keyword>
<dbReference type="PANTHER" id="PTHR37166:SF1">
    <property type="entry name" value="PROTEIN FLAG"/>
    <property type="match status" value="1"/>
</dbReference>
<keyword evidence="2" id="KW-0969">Cilium</keyword>
<dbReference type="AlphaFoldDB" id="A0AAI9F372"/>
<name>A0AAI9F372_9BACT</name>
<sequence length="119" mass="14082">MDIFSNVNMITRKYDNQITQNNNLKTQMKEVEKVNEIIKDKSKEEIKQELQKIVDELNKVMSPLNENLKFQFNNKVDELVVKVVDIKNDKVIREFPPKEALKLMEKMRELVGILFDEKG</sequence>